<dbReference type="EMBL" id="OW152813">
    <property type="protein sequence ID" value="CAH2035955.1"/>
    <property type="molecule type" value="Genomic_DNA"/>
</dbReference>
<sequence length="104" mass="10768">MATKLVNATTGGQHGAGYACMNLRHTKSCEIPRGVYEVNTGSVHAATTEKSSISTLSIATSAQPGASSRRYIYSVTVAKPTRSGPTAFRATAGCESASFELGPK</sequence>
<evidence type="ECO:0000313" key="1">
    <source>
        <dbReference type="EMBL" id="CAH2035955.1"/>
    </source>
</evidence>
<organism evidence="1 2">
    <name type="scientific">Iphiclides podalirius</name>
    <name type="common">scarce swallowtail</name>
    <dbReference type="NCBI Taxonomy" id="110791"/>
    <lineage>
        <taxon>Eukaryota</taxon>
        <taxon>Metazoa</taxon>
        <taxon>Ecdysozoa</taxon>
        <taxon>Arthropoda</taxon>
        <taxon>Hexapoda</taxon>
        <taxon>Insecta</taxon>
        <taxon>Pterygota</taxon>
        <taxon>Neoptera</taxon>
        <taxon>Endopterygota</taxon>
        <taxon>Lepidoptera</taxon>
        <taxon>Glossata</taxon>
        <taxon>Ditrysia</taxon>
        <taxon>Papilionoidea</taxon>
        <taxon>Papilionidae</taxon>
        <taxon>Papilioninae</taxon>
        <taxon>Iphiclides</taxon>
    </lineage>
</organism>
<keyword evidence="2" id="KW-1185">Reference proteome</keyword>
<dbReference type="PROSITE" id="PS51257">
    <property type="entry name" value="PROKAR_LIPOPROTEIN"/>
    <property type="match status" value="1"/>
</dbReference>
<gene>
    <name evidence="1" type="ORF">IPOD504_LOCUS777</name>
</gene>
<feature type="non-terminal residue" evidence="1">
    <location>
        <position position="1"/>
    </location>
</feature>
<name>A0ABN8HPK5_9NEOP</name>
<evidence type="ECO:0000313" key="2">
    <source>
        <dbReference type="Proteomes" id="UP000837857"/>
    </source>
</evidence>
<dbReference type="Proteomes" id="UP000837857">
    <property type="component" value="Chromosome 1"/>
</dbReference>
<accession>A0ABN8HPK5</accession>
<proteinExistence type="predicted"/>
<reference evidence="1" key="1">
    <citation type="submission" date="2022-03" db="EMBL/GenBank/DDBJ databases">
        <authorList>
            <person name="Martin H S."/>
        </authorList>
    </citation>
    <scope>NUCLEOTIDE SEQUENCE</scope>
</reference>
<protein>
    <submittedName>
        <fullName evidence="1">Uncharacterized protein</fullName>
    </submittedName>
</protein>